<gene>
    <name evidence="1" type="ORF">BVRB_015970</name>
</gene>
<dbReference type="SUPFAM" id="SSF48403">
    <property type="entry name" value="Ankyrin repeat"/>
    <property type="match status" value="1"/>
</dbReference>
<feature type="non-terminal residue" evidence="1">
    <location>
        <position position="1"/>
    </location>
</feature>
<accession>A0A0J8B153</accession>
<dbReference type="Gene3D" id="1.25.40.20">
    <property type="entry name" value="Ankyrin repeat-containing domain"/>
    <property type="match status" value="1"/>
</dbReference>
<evidence type="ECO:0000313" key="2">
    <source>
        <dbReference type="Proteomes" id="UP000035740"/>
    </source>
</evidence>
<reference evidence="1 2" key="1">
    <citation type="journal article" date="2014" name="Nature">
        <title>The genome of the recently domesticated crop plant sugar beet (Beta vulgaris).</title>
        <authorList>
            <person name="Dohm J.C."/>
            <person name="Minoche A.E."/>
            <person name="Holtgrawe D."/>
            <person name="Capella-Gutierrez S."/>
            <person name="Zakrzewski F."/>
            <person name="Tafer H."/>
            <person name="Rupp O."/>
            <person name="Sorensen T.R."/>
            <person name="Stracke R."/>
            <person name="Reinhardt R."/>
            <person name="Goesmann A."/>
            <person name="Kraft T."/>
            <person name="Schulz B."/>
            <person name="Stadler P.F."/>
            <person name="Schmidt T."/>
            <person name="Gabaldon T."/>
            <person name="Lehrach H."/>
            <person name="Weisshaar B."/>
            <person name="Himmelbauer H."/>
        </authorList>
    </citation>
    <scope>NUCLEOTIDE SEQUENCE [LARGE SCALE GENOMIC DNA]</scope>
    <source>
        <tissue evidence="1">Taproot</tissue>
    </source>
</reference>
<proteinExistence type="predicted"/>
<dbReference type="AlphaFoldDB" id="A0A0J8B153"/>
<dbReference type="Gramene" id="KMS94716">
    <property type="protein sequence ID" value="KMS94716"/>
    <property type="gene ID" value="BVRB_015970"/>
</dbReference>
<sequence length="272" mass="30596">QVRELRTLAPALFFFGTPLDLNLFELDQFTDDELRPALPYVVGAPEALSAQIDVLIKQQRYDLIRAIIQSESFRTGDRKCVADPHIHRIILALIDVGSQHDLLRTLLQTPFENDLLAKALRYKSPDGALHRAVRVGNVDAVRELLSHSAVLSTIDGLNEANRTARSYALEDSEIARLLDEAPNRLDAEPEKPIVKTDNFEDVLDQITKSLEVAVDIYPEDTLLIAKLLQEVKARRSLGLDDNWTARMLKKAPERIVEAVLKLKEAELDEAPH</sequence>
<name>A0A0J8B153_BETVV</name>
<keyword evidence="2" id="KW-1185">Reference proteome</keyword>
<protein>
    <submittedName>
        <fullName evidence="1">Uncharacterized protein</fullName>
    </submittedName>
</protein>
<organism evidence="1 2">
    <name type="scientific">Beta vulgaris subsp. vulgaris</name>
    <name type="common">Beet</name>
    <dbReference type="NCBI Taxonomy" id="3555"/>
    <lineage>
        <taxon>Eukaryota</taxon>
        <taxon>Viridiplantae</taxon>
        <taxon>Streptophyta</taxon>
        <taxon>Embryophyta</taxon>
        <taxon>Tracheophyta</taxon>
        <taxon>Spermatophyta</taxon>
        <taxon>Magnoliopsida</taxon>
        <taxon>eudicotyledons</taxon>
        <taxon>Gunneridae</taxon>
        <taxon>Pentapetalae</taxon>
        <taxon>Caryophyllales</taxon>
        <taxon>Chenopodiaceae</taxon>
        <taxon>Betoideae</taxon>
        <taxon>Beta</taxon>
    </lineage>
</organism>
<dbReference type="InterPro" id="IPR036770">
    <property type="entry name" value="Ankyrin_rpt-contain_sf"/>
</dbReference>
<dbReference type="EMBL" id="KQ091075">
    <property type="protein sequence ID" value="KMS94716.1"/>
    <property type="molecule type" value="Genomic_DNA"/>
</dbReference>
<dbReference type="Proteomes" id="UP000035740">
    <property type="component" value="Unassembled WGS sequence"/>
</dbReference>
<evidence type="ECO:0000313" key="1">
    <source>
        <dbReference type="EMBL" id="KMS94716.1"/>
    </source>
</evidence>